<dbReference type="GO" id="GO:0015421">
    <property type="term" value="F:ABC-type oligopeptide transporter activity"/>
    <property type="evidence" value="ECO:0007669"/>
    <property type="project" value="TreeGrafter"/>
</dbReference>
<dbReference type="InterPro" id="IPR011527">
    <property type="entry name" value="ABC1_TM_dom"/>
</dbReference>
<keyword evidence="8" id="KW-1185">Reference proteome</keyword>
<dbReference type="Gene3D" id="1.20.1560.10">
    <property type="entry name" value="ABC transporter type 1, transmembrane domain"/>
    <property type="match status" value="1"/>
</dbReference>
<evidence type="ECO:0000259" key="6">
    <source>
        <dbReference type="PROSITE" id="PS50929"/>
    </source>
</evidence>
<keyword evidence="2 5" id="KW-0812">Transmembrane</keyword>
<organism evidence="7 8">
    <name type="scientific">Treponema bryantii</name>
    <dbReference type="NCBI Taxonomy" id="163"/>
    <lineage>
        <taxon>Bacteria</taxon>
        <taxon>Pseudomonadati</taxon>
        <taxon>Spirochaetota</taxon>
        <taxon>Spirochaetia</taxon>
        <taxon>Spirochaetales</taxon>
        <taxon>Treponemataceae</taxon>
        <taxon>Treponema</taxon>
    </lineage>
</organism>
<evidence type="ECO:0000256" key="5">
    <source>
        <dbReference type="SAM" id="Phobius"/>
    </source>
</evidence>
<dbReference type="PANTHER" id="PTHR43394">
    <property type="entry name" value="ATP-DEPENDENT PERMEASE MDL1, MITOCHONDRIAL"/>
    <property type="match status" value="1"/>
</dbReference>
<dbReference type="InterPro" id="IPR039421">
    <property type="entry name" value="Type_1_exporter"/>
</dbReference>
<dbReference type="AlphaFoldDB" id="A0A1I3HSJ5"/>
<proteinExistence type="predicted"/>
<evidence type="ECO:0000313" key="7">
    <source>
        <dbReference type="EMBL" id="SFI38746.1"/>
    </source>
</evidence>
<dbReference type="EMBL" id="FORI01000001">
    <property type="protein sequence ID" value="SFI38746.1"/>
    <property type="molecule type" value="Genomic_DNA"/>
</dbReference>
<feature type="transmembrane region" description="Helical" evidence="5">
    <location>
        <begin position="65"/>
        <end position="85"/>
    </location>
</feature>
<keyword evidence="3 5" id="KW-1133">Transmembrane helix</keyword>
<dbReference type="PROSITE" id="PS50929">
    <property type="entry name" value="ABC_TM1F"/>
    <property type="match status" value="1"/>
</dbReference>
<dbReference type="GO" id="GO:0005524">
    <property type="term" value="F:ATP binding"/>
    <property type="evidence" value="ECO:0007669"/>
    <property type="project" value="InterPro"/>
</dbReference>
<feature type="transmembrane region" description="Helical" evidence="5">
    <location>
        <begin position="157"/>
        <end position="180"/>
    </location>
</feature>
<accession>A0A1I3HSJ5</accession>
<dbReference type="GO" id="GO:0005886">
    <property type="term" value="C:plasma membrane"/>
    <property type="evidence" value="ECO:0007669"/>
    <property type="project" value="UniProtKB-SubCell"/>
</dbReference>
<evidence type="ECO:0000256" key="3">
    <source>
        <dbReference type="ARBA" id="ARBA00022989"/>
    </source>
</evidence>
<dbReference type="OrthoDB" id="2053136at2"/>
<keyword evidence="4 5" id="KW-0472">Membrane</keyword>
<dbReference type="Pfam" id="PF00664">
    <property type="entry name" value="ABC_membrane"/>
    <property type="match status" value="1"/>
</dbReference>
<reference evidence="8" key="1">
    <citation type="submission" date="2016-10" db="EMBL/GenBank/DDBJ databases">
        <authorList>
            <person name="Varghese N."/>
            <person name="Submissions S."/>
        </authorList>
    </citation>
    <scope>NUCLEOTIDE SEQUENCE [LARGE SCALE GENOMIC DNA]</scope>
    <source>
        <strain evidence="8">XBD1002</strain>
    </source>
</reference>
<evidence type="ECO:0000256" key="2">
    <source>
        <dbReference type="ARBA" id="ARBA00022692"/>
    </source>
</evidence>
<dbReference type="SUPFAM" id="SSF90123">
    <property type="entry name" value="ABC transporter transmembrane region"/>
    <property type="match status" value="1"/>
</dbReference>
<name>A0A1I3HSJ5_9SPIR</name>
<evidence type="ECO:0000313" key="8">
    <source>
        <dbReference type="Proteomes" id="UP000182737"/>
    </source>
</evidence>
<protein>
    <submittedName>
        <fullName evidence="7">ABC transporter transmembrane region</fullName>
    </submittedName>
</protein>
<sequence length="323" mass="36292">MNIITRTFYKVKFMIFLTFAVDIIFLAVTLVWNKYLANLIDLVTAGNAGMDGAGNSSIHGMLVELLIILAAFIFMSGANAFISGVTTARINYELRQNYIESIARNSVSFMRSKERAVSGGEMTSVLLNEFNAVSVFISENLFFIFDSFIKFLGTFGWFIFLNPFLAFSSNLPVFLIILYVSFSSKILKNYTIKANEENAKLNGVTESLMSLFPVIRLYQAQKFILTNYTNRLEAWEKLNISMEKKKALLMSISAVMTCIPLLLLVLIGGNLVIKDKMTVGKLYIFINLSGNVSGILMNMPSFIMQFRIFAGNLQKINRAGEDQ</sequence>
<feature type="transmembrane region" description="Helical" evidence="5">
    <location>
        <begin position="247"/>
        <end position="273"/>
    </location>
</feature>
<dbReference type="PANTHER" id="PTHR43394:SF1">
    <property type="entry name" value="ATP-BINDING CASSETTE SUB-FAMILY B MEMBER 10, MITOCHONDRIAL"/>
    <property type="match status" value="1"/>
</dbReference>
<feature type="domain" description="ABC transmembrane type-1" evidence="6">
    <location>
        <begin position="23"/>
        <end position="306"/>
    </location>
</feature>
<evidence type="ECO:0000256" key="1">
    <source>
        <dbReference type="ARBA" id="ARBA00004651"/>
    </source>
</evidence>
<dbReference type="InterPro" id="IPR036640">
    <property type="entry name" value="ABC1_TM_sf"/>
</dbReference>
<evidence type="ECO:0000256" key="4">
    <source>
        <dbReference type="ARBA" id="ARBA00023136"/>
    </source>
</evidence>
<dbReference type="Proteomes" id="UP000182737">
    <property type="component" value="Unassembled WGS sequence"/>
</dbReference>
<feature type="transmembrane region" description="Helical" evidence="5">
    <location>
        <begin position="279"/>
        <end position="297"/>
    </location>
</feature>
<gene>
    <name evidence="7" type="ORF">SAMN04487775_10150</name>
</gene>
<comment type="subcellular location">
    <subcellularLocation>
        <location evidence="1">Cell membrane</location>
        <topology evidence="1">Multi-pass membrane protein</topology>
    </subcellularLocation>
</comment>
<feature type="transmembrane region" description="Helical" evidence="5">
    <location>
        <begin position="12"/>
        <end position="32"/>
    </location>
</feature>